<evidence type="ECO:0000313" key="1">
    <source>
        <dbReference type="EMBL" id="BCJ70371.1"/>
    </source>
</evidence>
<dbReference type="EMBL" id="AP023359">
    <property type="protein sequence ID" value="BCJ70371.1"/>
    <property type="molecule type" value="Genomic_DNA"/>
</dbReference>
<dbReference type="Proteomes" id="UP000680866">
    <property type="component" value="Chromosome"/>
</dbReference>
<protein>
    <submittedName>
        <fullName evidence="1">Uncharacterized protein</fullName>
    </submittedName>
</protein>
<dbReference type="RefSeq" id="WP_212820213.1">
    <property type="nucleotide sequence ID" value="NZ_AP023359.1"/>
</dbReference>
<accession>A0A810N936</accession>
<sequence>MGGALDLSDLDAADISWVDGDEQSTGLYAVAPVGSVAVTEGASDGKSCCGGGCGGRPIQWCCINCH</sequence>
<dbReference type="KEGG" id="pry:Prubr_73920"/>
<proteinExistence type="predicted"/>
<name>A0A810N936_9ACTN</name>
<keyword evidence="2" id="KW-1185">Reference proteome</keyword>
<dbReference type="AlphaFoldDB" id="A0A810N936"/>
<gene>
    <name evidence="1" type="ORF">Prubr_73920</name>
</gene>
<organism evidence="1 2">
    <name type="scientific">Polymorphospora rubra</name>
    <dbReference type="NCBI Taxonomy" id="338584"/>
    <lineage>
        <taxon>Bacteria</taxon>
        <taxon>Bacillati</taxon>
        <taxon>Actinomycetota</taxon>
        <taxon>Actinomycetes</taxon>
        <taxon>Micromonosporales</taxon>
        <taxon>Micromonosporaceae</taxon>
        <taxon>Polymorphospora</taxon>
    </lineage>
</organism>
<reference evidence="1" key="1">
    <citation type="submission" date="2020-08" db="EMBL/GenBank/DDBJ databases">
        <title>Whole genome shotgun sequence of Polymorphospora rubra NBRC 101157.</title>
        <authorList>
            <person name="Komaki H."/>
            <person name="Tamura T."/>
        </authorList>
    </citation>
    <scope>NUCLEOTIDE SEQUENCE</scope>
    <source>
        <strain evidence="1">NBRC 101157</strain>
    </source>
</reference>
<evidence type="ECO:0000313" key="2">
    <source>
        <dbReference type="Proteomes" id="UP000680866"/>
    </source>
</evidence>